<comment type="caution">
    <text evidence="1">The sequence shown here is derived from an EMBL/GenBank/DDBJ whole genome shotgun (WGS) entry which is preliminary data.</text>
</comment>
<dbReference type="EMBL" id="JAZGQO010000001">
    <property type="protein sequence ID" value="KAK6194477.1"/>
    <property type="molecule type" value="Genomic_DNA"/>
</dbReference>
<gene>
    <name evidence="1" type="ORF">SNE40_000105</name>
</gene>
<sequence>MDDGCLKAIKQQTNTHRKFLYIANSLLKNSQDSFIGYLNKQQRESELKFRNDISSLRKTLSKQKILRRCLDDKRRVDDCFYGHYGGVSLGMMSRDVEEVIAHNTPKLRRLRTIEGNMIAGLSDGRILSQDKIDTKMYNLFKNSI</sequence>
<protein>
    <submittedName>
        <fullName evidence="1">Uncharacterized protein</fullName>
    </submittedName>
</protein>
<reference evidence="1 2" key="1">
    <citation type="submission" date="2024-01" db="EMBL/GenBank/DDBJ databases">
        <title>The genome of the rayed Mediterranean limpet Patella caerulea (Linnaeus, 1758).</title>
        <authorList>
            <person name="Anh-Thu Weber A."/>
            <person name="Halstead-Nussloch G."/>
        </authorList>
    </citation>
    <scope>NUCLEOTIDE SEQUENCE [LARGE SCALE GENOMIC DNA]</scope>
    <source>
        <strain evidence="1">AATW-2023a</strain>
        <tissue evidence="1">Whole specimen</tissue>
    </source>
</reference>
<accession>A0AAN8KIU4</accession>
<evidence type="ECO:0000313" key="1">
    <source>
        <dbReference type="EMBL" id="KAK6194477.1"/>
    </source>
</evidence>
<dbReference type="AlphaFoldDB" id="A0AAN8KIU4"/>
<name>A0AAN8KIU4_PATCE</name>
<organism evidence="1 2">
    <name type="scientific">Patella caerulea</name>
    <name type="common">Rayed Mediterranean limpet</name>
    <dbReference type="NCBI Taxonomy" id="87958"/>
    <lineage>
        <taxon>Eukaryota</taxon>
        <taxon>Metazoa</taxon>
        <taxon>Spiralia</taxon>
        <taxon>Lophotrochozoa</taxon>
        <taxon>Mollusca</taxon>
        <taxon>Gastropoda</taxon>
        <taxon>Patellogastropoda</taxon>
        <taxon>Patelloidea</taxon>
        <taxon>Patellidae</taxon>
        <taxon>Patella</taxon>
    </lineage>
</organism>
<evidence type="ECO:0000313" key="2">
    <source>
        <dbReference type="Proteomes" id="UP001347796"/>
    </source>
</evidence>
<dbReference type="Proteomes" id="UP001347796">
    <property type="component" value="Unassembled WGS sequence"/>
</dbReference>
<keyword evidence="2" id="KW-1185">Reference proteome</keyword>
<proteinExistence type="predicted"/>